<proteinExistence type="predicted"/>
<keyword evidence="2" id="KW-1185">Reference proteome</keyword>
<protein>
    <submittedName>
        <fullName evidence="1">Uncharacterized protein</fullName>
    </submittedName>
</protein>
<accession>A0A8J1TFC3</accession>
<organism evidence="1 2">
    <name type="scientific">Owenia fusiformis</name>
    <name type="common">Polychaete worm</name>
    <dbReference type="NCBI Taxonomy" id="6347"/>
    <lineage>
        <taxon>Eukaryota</taxon>
        <taxon>Metazoa</taxon>
        <taxon>Spiralia</taxon>
        <taxon>Lophotrochozoa</taxon>
        <taxon>Annelida</taxon>
        <taxon>Polychaeta</taxon>
        <taxon>Sedentaria</taxon>
        <taxon>Canalipalpata</taxon>
        <taxon>Sabellida</taxon>
        <taxon>Oweniida</taxon>
        <taxon>Oweniidae</taxon>
        <taxon>Owenia</taxon>
    </lineage>
</organism>
<dbReference type="GO" id="GO:0000175">
    <property type="term" value="F:3'-5'-RNA exonuclease activity"/>
    <property type="evidence" value="ECO:0007669"/>
    <property type="project" value="TreeGrafter"/>
</dbReference>
<sequence>MALSKISTGTTIKLCTLDVSCDTTANKAHKKYGEEYDFKIRFPKQIEAFDSLQPDVVNLQEVRYKDNLECVISEMKKKGYIVHSFYNNTQPMSFNNFICVRRDGNWEETLVKHYWTAMRENGDSYLSDDESARVPPSENQRGDPHGRCVGVSVLKNKLIPTLKVIVASIHVVPFDDSTKRVQQEACLSLAKMTQTISGDDTIPVIIAGDFNIFNEDRENKTKFDRFKTFASDLNLREIDLQKMIIKEKIITDQAHIGTCVEQPTIMEEDPKKIGTFTPWSFDSFSDIVYKQPLGYSKLDAIFASKSLECKDGVTVRPILMKPLNDLSKMSSEEKEMGMDELRFRLKDVLASDHFLLTAEFTFT</sequence>
<reference evidence="1" key="1">
    <citation type="submission" date="2022-03" db="EMBL/GenBank/DDBJ databases">
        <authorList>
            <person name="Martin C."/>
        </authorList>
    </citation>
    <scope>NUCLEOTIDE SEQUENCE</scope>
</reference>
<dbReference type="InterPro" id="IPR050410">
    <property type="entry name" value="CCR4/nocturin_mRNA_transcr"/>
</dbReference>
<dbReference type="SUPFAM" id="SSF56219">
    <property type="entry name" value="DNase I-like"/>
    <property type="match status" value="1"/>
</dbReference>
<dbReference type="Proteomes" id="UP000749559">
    <property type="component" value="Unassembled WGS sequence"/>
</dbReference>
<dbReference type="InterPro" id="IPR036691">
    <property type="entry name" value="Endo/exonu/phosph_ase_sf"/>
</dbReference>
<dbReference type="PANTHER" id="PTHR12121:SF36">
    <property type="entry name" value="ENDONUCLEASE_EXONUCLEASE_PHOSPHATASE DOMAIN-CONTAINING PROTEIN"/>
    <property type="match status" value="1"/>
</dbReference>
<evidence type="ECO:0000313" key="2">
    <source>
        <dbReference type="Proteomes" id="UP000749559"/>
    </source>
</evidence>
<dbReference type="PANTHER" id="PTHR12121">
    <property type="entry name" value="CARBON CATABOLITE REPRESSOR PROTEIN 4"/>
    <property type="match status" value="1"/>
</dbReference>
<dbReference type="Gene3D" id="3.60.10.10">
    <property type="entry name" value="Endonuclease/exonuclease/phosphatase"/>
    <property type="match status" value="1"/>
</dbReference>
<dbReference type="AlphaFoldDB" id="A0A8J1TFC3"/>
<comment type="caution">
    <text evidence="1">The sequence shown here is derived from an EMBL/GenBank/DDBJ whole genome shotgun (WGS) entry which is preliminary data.</text>
</comment>
<dbReference type="EMBL" id="CAIIXF020000002">
    <property type="protein sequence ID" value="CAH1776570.1"/>
    <property type="molecule type" value="Genomic_DNA"/>
</dbReference>
<evidence type="ECO:0000313" key="1">
    <source>
        <dbReference type="EMBL" id="CAH1776570.1"/>
    </source>
</evidence>
<name>A0A8J1TFC3_OWEFU</name>
<gene>
    <name evidence="1" type="ORF">OFUS_LOCUS3734</name>
</gene>